<evidence type="ECO:0000313" key="2">
    <source>
        <dbReference type="Proteomes" id="UP000001514"/>
    </source>
</evidence>
<dbReference type="InParanoid" id="D8S5L6"/>
<proteinExistence type="predicted"/>
<dbReference type="EMBL" id="GL377603">
    <property type="protein sequence ID" value="EFJ20079.1"/>
    <property type="molecule type" value="Genomic_DNA"/>
</dbReference>
<reference evidence="1 2" key="1">
    <citation type="journal article" date="2011" name="Science">
        <title>The Selaginella genome identifies genetic changes associated with the evolution of vascular plants.</title>
        <authorList>
            <person name="Banks J.A."/>
            <person name="Nishiyama T."/>
            <person name="Hasebe M."/>
            <person name="Bowman J.L."/>
            <person name="Gribskov M."/>
            <person name="dePamphilis C."/>
            <person name="Albert V.A."/>
            <person name="Aono N."/>
            <person name="Aoyama T."/>
            <person name="Ambrose B.A."/>
            <person name="Ashton N.W."/>
            <person name="Axtell M.J."/>
            <person name="Barker E."/>
            <person name="Barker M.S."/>
            <person name="Bennetzen J.L."/>
            <person name="Bonawitz N.D."/>
            <person name="Chapple C."/>
            <person name="Cheng C."/>
            <person name="Correa L.G."/>
            <person name="Dacre M."/>
            <person name="DeBarry J."/>
            <person name="Dreyer I."/>
            <person name="Elias M."/>
            <person name="Engstrom E.M."/>
            <person name="Estelle M."/>
            <person name="Feng L."/>
            <person name="Finet C."/>
            <person name="Floyd S.K."/>
            <person name="Frommer W.B."/>
            <person name="Fujita T."/>
            <person name="Gramzow L."/>
            <person name="Gutensohn M."/>
            <person name="Harholt J."/>
            <person name="Hattori M."/>
            <person name="Heyl A."/>
            <person name="Hirai T."/>
            <person name="Hiwatashi Y."/>
            <person name="Ishikawa M."/>
            <person name="Iwata M."/>
            <person name="Karol K.G."/>
            <person name="Koehler B."/>
            <person name="Kolukisaoglu U."/>
            <person name="Kubo M."/>
            <person name="Kurata T."/>
            <person name="Lalonde S."/>
            <person name="Li K."/>
            <person name="Li Y."/>
            <person name="Litt A."/>
            <person name="Lyons E."/>
            <person name="Manning G."/>
            <person name="Maruyama T."/>
            <person name="Michael T.P."/>
            <person name="Mikami K."/>
            <person name="Miyazaki S."/>
            <person name="Morinaga S."/>
            <person name="Murata T."/>
            <person name="Mueller-Roeber B."/>
            <person name="Nelson D.R."/>
            <person name="Obara M."/>
            <person name="Oguri Y."/>
            <person name="Olmstead R.G."/>
            <person name="Onodera N."/>
            <person name="Petersen B.L."/>
            <person name="Pils B."/>
            <person name="Prigge M."/>
            <person name="Rensing S.A."/>
            <person name="Riano-Pachon D.M."/>
            <person name="Roberts A.W."/>
            <person name="Sato Y."/>
            <person name="Scheller H.V."/>
            <person name="Schulz B."/>
            <person name="Schulz C."/>
            <person name="Shakirov E.V."/>
            <person name="Shibagaki N."/>
            <person name="Shinohara N."/>
            <person name="Shippen D.E."/>
            <person name="Soerensen I."/>
            <person name="Sotooka R."/>
            <person name="Sugimoto N."/>
            <person name="Sugita M."/>
            <person name="Sumikawa N."/>
            <person name="Tanurdzic M."/>
            <person name="Theissen G."/>
            <person name="Ulvskov P."/>
            <person name="Wakazuki S."/>
            <person name="Weng J.K."/>
            <person name="Willats W.W."/>
            <person name="Wipf D."/>
            <person name="Wolf P.G."/>
            <person name="Yang L."/>
            <person name="Zimmer A.D."/>
            <person name="Zhu Q."/>
            <person name="Mitros T."/>
            <person name="Hellsten U."/>
            <person name="Loque D."/>
            <person name="Otillar R."/>
            <person name="Salamov A."/>
            <person name="Schmutz J."/>
            <person name="Shapiro H."/>
            <person name="Lindquist E."/>
            <person name="Lucas S."/>
            <person name="Rokhsar D."/>
            <person name="Grigoriev I.V."/>
        </authorList>
    </citation>
    <scope>NUCLEOTIDE SEQUENCE [LARGE SCALE GENOMIC DNA]</scope>
</reference>
<dbReference type="Proteomes" id="UP000001514">
    <property type="component" value="Unassembled WGS sequence"/>
</dbReference>
<protein>
    <submittedName>
        <fullName evidence="1">Uncharacterized protein</fullName>
    </submittedName>
</protein>
<organism evidence="2">
    <name type="scientific">Selaginella moellendorffii</name>
    <name type="common">Spikemoss</name>
    <dbReference type="NCBI Taxonomy" id="88036"/>
    <lineage>
        <taxon>Eukaryota</taxon>
        <taxon>Viridiplantae</taxon>
        <taxon>Streptophyta</taxon>
        <taxon>Embryophyta</taxon>
        <taxon>Tracheophyta</taxon>
        <taxon>Lycopodiopsida</taxon>
        <taxon>Selaginellales</taxon>
        <taxon>Selaginellaceae</taxon>
        <taxon>Selaginella</taxon>
    </lineage>
</organism>
<accession>D8S5L6</accession>
<dbReference type="KEGG" id="smo:SELMODRAFT_418408"/>
<evidence type="ECO:0000313" key="1">
    <source>
        <dbReference type="EMBL" id="EFJ20079.1"/>
    </source>
</evidence>
<gene>
    <name evidence="1" type="ORF">SELMODRAFT_418408</name>
</gene>
<dbReference type="HOGENOM" id="CLU_2214553_0_0_1"/>
<sequence length="107" mass="11903">MEDGSALAMQGGCFPEFLCACTQRSERDVPPIYENAAPQHSTGLYDVLYGRELVRAVEISSEMQTEKRVFPDKITFSRVLNACVVLMDLSQGQKVHQCLGKLGMDMN</sequence>
<keyword evidence="2" id="KW-1185">Reference proteome</keyword>
<dbReference type="AlphaFoldDB" id="D8S5L6"/>
<name>D8S5L6_SELML</name>
<dbReference type="Gramene" id="EFJ20079">
    <property type="protein sequence ID" value="EFJ20079"/>
    <property type="gene ID" value="SELMODRAFT_418408"/>
</dbReference>